<sequence length="158" mass="18514">MLPLPNVTPWGVRSFEKYSSSTTLHTTVQDISSADVLPCHDRYPLLWPFIIRGPAYTFETWRFRRKRFWLPVERDPIRACDTLERSKIRKIFLVNLTAPHGTGYFFHRRLATCDEVVRKVQNFLSVRVAFHYSGSCLKCSKRVSLEENDFGFPFDVIP</sequence>
<protein>
    <submittedName>
        <fullName evidence="1">Uncharacterized protein</fullName>
    </submittedName>
</protein>
<dbReference type="Proteomes" id="UP001054837">
    <property type="component" value="Unassembled WGS sequence"/>
</dbReference>
<name>A0AAV4N717_9ARAC</name>
<reference evidence="1 2" key="1">
    <citation type="submission" date="2021-06" db="EMBL/GenBank/DDBJ databases">
        <title>Caerostris darwini draft genome.</title>
        <authorList>
            <person name="Kono N."/>
            <person name="Arakawa K."/>
        </authorList>
    </citation>
    <scope>NUCLEOTIDE SEQUENCE [LARGE SCALE GENOMIC DNA]</scope>
</reference>
<dbReference type="AlphaFoldDB" id="A0AAV4N717"/>
<keyword evidence="2" id="KW-1185">Reference proteome</keyword>
<organism evidence="1 2">
    <name type="scientific">Caerostris darwini</name>
    <dbReference type="NCBI Taxonomy" id="1538125"/>
    <lineage>
        <taxon>Eukaryota</taxon>
        <taxon>Metazoa</taxon>
        <taxon>Ecdysozoa</taxon>
        <taxon>Arthropoda</taxon>
        <taxon>Chelicerata</taxon>
        <taxon>Arachnida</taxon>
        <taxon>Araneae</taxon>
        <taxon>Araneomorphae</taxon>
        <taxon>Entelegynae</taxon>
        <taxon>Araneoidea</taxon>
        <taxon>Araneidae</taxon>
        <taxon>Caerostris</taxon>
    </lineage>
</organism>
<gene>
    <name evidence="1" type="ORF">CDAR_426591</name>
</gene>
<proteinExistence type="predicted"/>
<evidence type="ECO:0000313" key="1">
    <source>
        <dbReference type="EMBL" id="GIX80311.1"/>
    </source>
</evidence>
<evidence type="ECO:0000313" key="2">
    <source>
        <dbReference type="Proteomes" id="UP001054837"/>
    </source>
</evidence>
<dbReference type="EMBL" id="BPLQ01001279">
    <property type="protein sequence ID" value="GIX80311.1"/>
    <property type="molecule type" value="Genomic_DNA"/>
</dbReference>
<comment type="caution">
    <text evidence="1">The sequence shown here is derived from an EMBL/GenBank/DDBJ whole genome shotgun (WGS) entry which is preliminary data.</text>
</comment>
<accession>A0AAV4N717</accession>